<keyword evidence="1" id="KW-1133">Transmembrane helix</keyword>
<evidence type="ECO:0000256" key="1">
    <source>
        <dbReference type="SAM" id="Phobius"/>
    </source>
</evidence>
<gene>
    <name evidence="2" type="ORF">SAMN05421870_117126</name>
</gene>
<protein>
    <submittedName>
        <fullName evidence="2">Predicted small integral membrane protein</fullName>
    </submittedName>
</protein>
<dbReference type="Pfam" id="PF09933">
    <property type="entry name" value="DUF2165"/>
    <property type="match status" value="1"/>
</dbReference>
<dbReference type="STRING" id="943816.AN217_16130"/>
<dbReference type="AlphaFoldDB" id="A0A1H9WGE8"/>
<accession>A0A1H9WGE8</accession>
<feature type="transmembrane region" description="Helical" evidence="1">
    <location>
        <begin position="56"/>
        <end position="79"/>
    </location>
</feature>
<keyword evidence="3" id="KW-1185">Reference proteome</keyword>
<keyword evidence="1" id="KW-0472">Membrane</keyword>
<feature type="transmembrane region" description="Helical" evidence="1">
    <location>
        <begin position="91"/>
        <end position="111"/>
    </location>
</feature>
<evidence type="ECO:0000313" key="2">
    <source>
        <dbReference type="EMBL" id="SES32914.1"/>
    </source>
</evidence>
<keyword evidence="1" id="KW-0812">Transmembrane</keyword>
<sequence>MLTGVVALYIALVAFGNITDFDTNREFVRHVLAMDTTFRDEDMMWRAVTSRGWQDAAYVAIVVWESAAALLLIAATGLWLPRGNRRRARSLSSAGLLMLLVLFGAGFLSLGGEWFAMWQSEKWNGLDAATRVVLLSGLALLTVHSAREHPDPAGCGTD</sequence>
<evidence type="ECO:0000313" key="3">
    <source>
        <dbReference type="Proteomes" id="UP000182841"/>
    </source>
</evidence>
<dbReference type="InterPro" id="IPR018681">
    <property type="entry name" value="DUF2165_transmembrane"/>
</dbReference>
<proteinExistence type="predicted"/>
<dbReference type="EMBL" id="FOGO01000017">
    <property type="protein sequence ID" value="SES32914.1"/>
    <property type="molecule type" value="Genomic_DNA"/>
</dbReference>
<organism evidence="2 3">
    <name type="scientific">Streptomyces qinglanensis</name>
    <dbReference type="NCBI Taxonomy" id="943816"/>
    <lineage>
        <taxon>Bacteria</taxon>
        <taxon>Bacillati</taxon>
        <taxon>Actinomycetota</taxon>
        <taxon>Actinomycetes</taxon>
        <taxon>Kitasatosporales</taxon>
        <taxon>Streptomycetaceae</taxon>
        <taxon>Streptomyces</taxon>
    </lineage>
</organism>
<dbReference type="Proteomes" id="UP000182841">
    <property type="component" value="Unassembled WGS sequence"/>
</dbReference>
<name>A0A1H9WGE8_9ACTN</name>
<reference evidence="3" key="1">
    <citation type="submission" date="2016-10" db="EMBL/GenBank/DDBJ databases">
        <authorList>
            <person name="Varghese N."/>
            <person name="Submissions S."/>
        </authorList>
    </citation>
    <scope>NUCLEOTIDE SEQUENCE [LARGE SCALE GENOMIC DNA]</scope>
    <source>
        <strain evidence="3">CGMCC 4.6825</strain>
    </source>
</reference>